<feature type="domain" description="Serine aminopeptidase S33" evidence="3">
    <location>
        <begin position="21"/>
        <end position="228"/>
    </location>
</feature>
<feature type="active site" description="Nucleophile" evidence="1">
    <location>
        <position position="96"/>
    </location>
</feature>
<protein>
    <submittedName>
        <fullName evidence="4">Alpha/beta fold hydrolase</fullName>
    </submittedName>
</protein>
<dbReference type="Pfam" id="PF12146">
    <property type="entry name" value="Hydrolase_4"/>
    <property type="match status" value="1"/>
</dbReference>
<dbReference type="InterPro" id="IPR051044">
    <property type="entry name" value="MAG_DAG_Lipase"/>
</dbReference>
<reference evidence="4" key="2">
    <citation type="journal article" date="2021" name="PeerJ">
        <title>Extensive microbial diversity within the chicken gut microbiome revealed by metagenomics and culture.</title>
        <authorList>
            <person name="Gilroy R."/>
            <person name="Ravi A."/>
            <person name="Getino M."/>
            <person name="Pursley I."/>
            <person name="Horton D.L."/>
            <person name="Alikhan N.F."/>
            <person name="Baker D."/>
            <person name="Gharbi K."/>
            <person name="Hall N."/>
            <person name="Watson M."/>
            <person name="Adriaenssens E.M."/>
            <person name="Foster-Nyarko E."/>
            <person name="Jarju S."/>
            <person name="Secka A."/>
            <person name="Antonio M."/>
            <person name="Oren A."/>
            <person name="Chaudhuri R.R."/>
            <person name="La Ragione R."/>
            <person name="Hildebrand F."/>
            <person name="Pallen M.J."/>
        </authorList>
    </citation>
    <scope>NUCLEOTIDE SEQUENCE</scope>
    <source>
        <strain evidence="4">ChiHile30-977</strain>
    </source>
</reference>
<reference evidence="4" key="1">
    <citation type="submission" date="2020-10" db="EMBL/GenBank/DDBJ databases">
        <authorList>
            <person name="Gilroy R."/>
        </authorList>
    </citation>
    <scope>NUCLEOTIDE SEQUENCE</scope>
    <source>
        <strain evidence="4">ChiHile30-977</strain>
    </source>
</reference>
<sequence length="251" mass="28008">MPVDFSHPNAQPFLLEAGDCALLLIHGFTGSPGHMRPVGEAVHAAGFTVRGIALPGHCQSIEAMEQSDWKQWLACCRDAMRQMQAKYRRVSVGGLSMGGILSLLMAEEFSPASVVLFAPALKYKRAANKLSPLAKHFIRVLDWGEPNRGLDFLNEYDYGYRGAPVRKVEDMTRLQTMARKGLRDVTCPALVIQSHRDESVHRDTPEIIMRGVSSQVKEICWVDRSAHVCTIGPDRAYVNARVIDFLRRYGV</sequence>
<accession>A0A9D1CIA3</accession>
<feature type="active site" description="Charge relay system" evidence="1">
    <location>
        <position position="197"/>
    </location>
</feature>
<dbReference type="GO" id="GO:0052689">
    <property type="term" value="F:carboxylic ester hydrolase activity"/>
    <property type="evidence" value="ECO:0007669"/>
    <property type="project" value="InterPro"/>
</dbReference>
<dbReference type="InterPro" id="IPR022742">
    <property type="entry name" value="Hydrolase_4"/>
</dbReference>
<feature type="active site" description="Charge relay system" evidence="1">
    <location>
        <position position="227"/>
    </location>
</feature>
<name>A0A9D1CIA3_9FIRM</name>
<proteinExistence type="predicted"/>
<evidence type="ECO:0000313" key="4">
    <source>
        <dbReference type="EMBL" id="HIQ62901.1"/>
    </source>
</evidence>
<keyword evidence="4" id="KW-0378">Hydrolase</keyword>
<evidence type="ECO:0000259" key="3">
    <source>
        <dbReference type="Pfam" id="PF12146"/>
    </source>
</evidence>
<dbReference type="AlphaFoldDB" id="A0A9D1CIA3"/>
<dbReference type="SUPFAM" id="SSF53474">
    <property type="entry name" value="alpha/beta-Hydrolases"/>
    <property type="match status" value="1"/>
</dbReference>
<evidence type="ECO:0000313" key="5">
    <source>
        <dbReference type="Proteomes" id="UP000886819"/>
    </source>
</evidence>
<gene>
    <name evidence="4" type="ORF">IAA66_04850</name>
</gene>
<dbReference type="InterPro" id="IPR029058">
    <property type="entry name" value="AB_hydrolase_fold"/>
</dbReference>
<dbReference type="Proteomes" id="UP000886819">
    <property type="component" value="Unassembled WGS sequence"/>
</dbReference>
<dbReference type="EMBL" id="DVFI01000075">
    <property type="protein sequence ID" value="HIQ62901.1"/>
    <property type="molecule type" value="Genomic_DNA"/>
</dbReference>
<feature type="binding site" evidence="2">
    <location>
        <position position="97"/>
    </location>
    <ligand>
        <name>substrate</name>
    </ligand>
</feature>
<evidence type="ECO:0000256" key="2">
    <source>
        <dbReference type="PIRSR" id="PIRSR017388-2"/>
    </source>
</evidence>
<dbReference type="InterPro" id="IPR012354">
    <property type="entry name" value="Esterase_lipase"/>
</dbReference>
<dbReference type="PIRSF" id="PIRSF017388">
    <property type="entry name" value="Esterase_lipase"/>
    <property type="match status" value="1"/>
</dbReference>
<dbReference type="Gene3D" id="3.40.50.1820">
    <property type="entry name" value="alpha/beta hydrolase"/>
    <property type="match status" value="1"/>
</dbReference>
<organism evidence="4 5">
    <name type="scientific">Candidatus Avichristensenella intestinipullorum</name>
    <dbReference type="NCBI Taxonomy" id="2840693"/>
    <lineage>
        <taxon>Bacteria</taxon>
        <taxon>Bacillati</taxon>
        <taxon>Bacillota</taxon>
        <taxon>Clostridia</taxon>
        <taxon>Candidatus Avichristensenella</taxon>
    </lineage>
</organism>
<comment type="caution">
    <text evidence="4">The sequence shown here is derived from an EMBL/GenBank/DDBJ whole genome shotgun (WGS) entry which is preliminary data.</text>
</comment>
<dbReference type="PANTHER" id="PTHR11614">
    <property type="entry name" value="PHOSPHOLIPASE-RELATED"/>
    <property type="match status" value="1"/>
</dbReference>
<feature type="binding site" evidence="2">
    <location>
        <position position="28"/>
    </location>
    <ligand>
        <name>substrate</name>
    </ligand>
</feature>
<evidence type="ECO:0000256" key="1">
    <source>
        <dbReference type="PIRSR" id="PIRSR017388-1"/>
    </source>
</evidence>